<organism evidence="1 2">
    <name type="scientific">Reticulomyxa filosa</name>
    <dbReference type="NCBI Taxonomy" id="46433"/>
    <lineage>
        <taxon>Eukaryota</taxon>
        <taxon>Sar</taxon>
        <taxon>Rhizaria</taxon>
        <taxon>Retaria</taxon>
        <taxon>Foraminifera</taxon>
        <taxon>Monothalamids</taxon>
        <taxon>Reticulomyxidae</taxon>
        <taxon>Reticulomyxa</taxon>
    </lineage>
</organism>
<proteinExistence type="predicted"/>
<name>X6NNG8_RETFI</name>
<protein>
    <submittedName>
        <fullName evidence="1">Uncharacterized protein</fullName>
    </submittedName>
</protein>
<accession>X6NNG8</accession>
<evidence type="ECO:0000313" key="1">
    <source>
        <dbReference type="EMBL" id="ETO27830.1"/>
    </source>
</evidence>
<gene>
    <name evidence="1" type="ORF">RFI_09302</name>
</gene>
<reference evidence="1 2" key="1">
    <citation type="journal article" date="2013" name="Curr. Biol.">
        <title>The Genome of the Foraminiferan Reticulomyxa filosa.</title>
        <authorList>
            <person name="Glockner G."/>
            <person name="Hulsmann N."/>
            <person name="Schleicher M."/>
            <person name="Noegel A.A."/>
            <person name="Eichinger L."/>
            <person name="Gallinger C."/>
            <person name="Pawlowski J."/>
            <person name="Sierra R."/>
            <person name="Euteneuer U."/>
            <person name="Pillet L."/>
            <person name="Moustafa A."/>
            <person name="Platzer M."/>
            <person name="Groth M."/>
            <person name="Szafranski K."/>
            <person name="Schliwa M."/>
        </authorList>
    </citation>
    <scope>NUCLEOTIDE SEQUENCE [LARGE SCALE GENOMIC DNA]</scope>
</reference>
<sequence>MWIIFVLFQIKIKKIENKNTKLFFFLWARHKKKKKTAFIVTDLLILKFFIFCYGSNYFLSLAAFIWKLNSLLFCFLIGRKTKDSAQFNKSWRKKKKTIFLLTVVNINKK</sequence>
<dbReference type="AlphaFoldDB" id="X6NNG8"/>
<dbReference type="EMBL" id="ASPP01007017">
    <property type="protein sequence ID" value="ETO27830.1"/>
    <property type="molecule type" value="Genomic_DNA"/>
</dbReference>
<dbReference type="Proteomes" id="UP000023152">
    <property type="component" value="Unassembled WGS sequence"/>
</dbReference>
<comment type="caution">
    <text evidence="1">The sequence shown here is derived from an EMBL/GenBank/DDBJ whole genome shotgun (WGS) entry which is preliminary data.</text>
</comment>
<evidence type="ECO:0000313" key="2">
    <source>
        <dbReference type="Proteomes" id="UP000023152"/>
    </source>
</evidence>
<keyword evidence="2" id="KW-1185">Reference proteome</keyword>